<proteinExistence type="predicted"/>
<dbReference type="KEGG" id="nai:NECAME_16984"/>
<keyword evidence="2" id="KW-1185">Reference proteome</keyword>
<accession>W2TS36</accession>
<protein>
    <submittedName>
        <fullName evidence="1">Uncharacterized protein</fullName>
    </submittedName>
</protein>
<reference evidence="2" key="1">
    <citation type="journal article" date="2014" name="Nat. Genet.">
        <title>Genome of the human hookworm Necator americanus.</title>
        <authorList>
            <person name="Tang Y.T."/>
            <person name="Gao X."/>
            <person name="Rosa B.A."/>
            <person name="Abubucker S."/>
            <person name="Hallsworth-Pepin K."/>
            <person name="Martin J."/>
            <person name="Tyagi R."/>
            <person name="Heizer E."/>
            <person name="Zhang X."/>
            <person name="Bhonagiri-Palsikar V."/>
            <person name="Minx P."/>
            <person name="Warren W.C."/>
            <person name="Wang Q."/>
            <person name="Zhan B."/>
            <person name="Hotez P.J."/>
            <person name="Sternberg P.W."/>
            <person name="Dougall A."/>
            <person name="Gaze S.T."/>
            <person name="Mulvenna J."/>
            <person name="Sotillo J."/>
            <person name="Ranganathan S."/>
            <person name="Rabelo E.M."/>
            <person name="Wilson R.K."/>
            <person name="Felgner P.L."/>
            <person name="Bethony J."/>
            <person name="Hawdon J.M."/>
            <person name="Gasser R.B."/>
            <person name="Loukas A."/>
            <person name="Mitreva M."/>
        </authorList>
    </citation>
    <scope>NUCLEOTIDE SEQUENCE [LARGE SCALE GENOMIC DNA]</scope>
</reference>
<dbReference type="EMBL" id="KI657849">
    <property type="protein sequence ID" value="ETN84865.1"/>
    <property type="molecule type" value="Genomic_DNA"/>
</dbReference>
<dbReference type="AlphaFoldDB" id="W2TS36"/>
<sequence>MLSSGTCVKIEKFISNCRAMRIRTLNFIQSTRENLSSDVLRAKKK</sequence>
<name>W2TS36_NECAM</name>
<evidence type="ECO:0000313" key="2">
    <source>
        <dbReference type="Proteomes" id="UP000053676"/>
    </source>
</evidence>
<gene>
    <name evidence="1" type="ORF">NECAME_16984</name>
</gene>
<organism evidence="1 2">
    <name type="scientific">Necator americanus</name>
    <name type="common">Human hookworm</name>
    <dbReference type="NCBI Taxonomy" id="51031"/>
    <lineage>
        <taxon>Eukaryota</taxon>
        <taxon>Metazoa</taxon>
        <taxon>Ecdysozoa</taxon>
        <taxon>Nematoda</taxon>
        <taxon>Chromadorea</taxon>
        <taxon>Rhabditida</taxon>
        <taxon>Rhabditina</taxon>
        <taxon>Rhabditomorpha</taxon>
        <taxon>Strongyloidea</taxon>
        <taxon>Ancylostomatidae</taxon>
        <taxon>Bunostominae</taxon>
        <taxon>Necator</taxon>
    </lineage>
</organism>
<evidence type="ECO:0000313" key="1">
    <source>
        <dbReference type="EMBL" id="ETN84865.1"/>
    </source>
</evidence>
<dbReference type="Proteomes" id="UP000053676">
    <property type="component" value="Unassembled WGS sequence"/>
</dbReference>